<evidence type="ECO:0000313" key="3">
    <source>
        <dbReference type="EMBL" id="KAK4219759.1"/>
    </source>
</evidence>
<evidence type="ECO:0000256" key="1">
    <source>
        <dbReference type="SAM" id="MobiDB-lite"/>
    </source>
</evidence>
<dbReference type="EMBL" id="MU858047">
    <property type="protein sequence ID" value="KAK4219759.1"/>
    <property type="molecule type" value="Genomic_DNA"/>
</dbReference>
<name>A0AAN7BDG6_9PEZI</name>
<dbReference type="Proteomes" id="UP001301769">
    <property type="component" value="Unassembled WGS sequence"/>
</dbReference>
<evidence type="ECO:0000256" key="2">
    <source>
        <dbReference type="SAM" id="Phobius"/>
    </source>
</evidence>
<feature type="region of interest" description="Disordered" evidence="1">
    <location>
        <begin position="49"/>
        <end position="70"/>
    </location>
</feature>
<dbReference type="AlphaFoldDB" id="A0AAN7BDG6"/>
<gene>
    <name evidence="3" type="ORF">QBC37DRAFT_112085</name>
</gene>
<sequence>MSFPAVTSDPSFLSKCGNTFFCFLRNAPLWIVVIVVFLFGALRQWYTRFNSSRPSSPPISPSPKTPRNSQ</sequence>
<accession>A0AAN7BDG6</accession>
<reference evidence="3" key="2">
    <citation type="submission" date="2023-05" db="EMBL/GenBank/DDBJ databases">
        <authorList>
            <consortium name="Lawrence Berkeley National Laboratory"/>
            <person name="Steindorff A."/>
            <person name="Hensen N."/>
            <person name="Bonometti L."/>
            <person name="Westerberg I."/>
            <person name="Brannstrom I.O."/>
            <person name="Guillou S."/>
            <person name="Cros-Aarteil S."/>
            <person name="Calhoun S."/>
            <person name="Haridas S."/>
            <person name="Kuo A."/>
            <person name="Mondo S."/>
            <person name="Pangilinan J."/>
            <person name="Riley R."/>
            <person name="Labutti K."/>
            <person name="Andreopoulos B."/>
            <person name="Lipzen A."/>
            <person name="Chen C."/>
            <person name="Yanf M."/>
            <person name="Daum C."/>
            <person name="Ng V."/>
            <person name="Clum A."/>
            <person name="Ohm R."/>
            <person name="Martin F."/>
            <person name="Silar P."/>
            <person name="Natvig D."/>
            <person name="Lalanne C."/>
            <person name="Gautier V."/>
            <person name="Ament-Velasquez S.L."/>
            <person name="Kruys A."/>
            <person name="Hutchinson M.I."/>
            <person name="Powell A.J."/>
            <person name="Barry K."/>
            <person name="Miller A.N."/>
            <person name="Grigoriev I.V."/>
            <person name="Debuchy R."/>
            <person name="Gladieux P."/>
            <person name="Thoren M.H."/>
            <person name="Johannesson H."/>
        </authorList>
    </citation>
    <scope>NUCLEOTIDE SEQUENCE</scope>
    <source>
        <strain evidence="3">PSN293</strain>
    </source>
</reference>
<keyword evidence="2" id="KW-0812">Transmembrane</keyword>
<feature type="transmembrane region" description="Helical" evidence="2">
    <location>
        <begin position="27"/>
        <end position="46"/>
    </location>
</feature>
<organism evidence="3 4">
    <name type="scientific">Rhypophila decipiens</name>
    <dbReference type="NCBI Taxonomy" id="261697"/>
    <lineage>
        <taxon>Eukaryota</taxon>
        <taxon>Fungi</taxon>
        <taxon>Dikarya</taxon>
        <taxon>Ascomycota</taxon>
        <taxon>Pezizomycotina</taxon>
        <taxon>Sordariomycetes</taxon>
        <taxon>Sordariomycetidae</taxon>
        <taxon>Sordariales</taxon>
        <taxon>Naviculisporaceae</taxon>
        <taxon>Rhypophila</taxon>
    </lineage>
</organism>
<keyword evidence="2" id="KW-0472">Membrane</keyword>
<keyword evidence="2" id="KW-1133">Transmembrane helix</keyword>
<protein>
    <submittedName>
        <fullName evidence="3">Uncharacterized protein</fullName>
    </submittedName>
</protein>
<reference evidence="3" key="1">
    <citation type="journal article" date="2023" name="Mol. Phylogenet. Evol.">
        <title>Genome-scale phylogeny and comparative genomics of the fungal order Sordariales.</title>
        <authorList>
            <person name="Hensen N."/>
            <person name="Bonometti L."/>
            <person name="Westerberg I."/>
            <person name="Brannstrom I.O."/>
            <person name="Guillou S."/>
            <person name="Cros-Aarteil S."/>
            <person name="Calhoun S."/>
            <person name="Haridas S."/>
            <person name="Kuo A."/>
            <person name="Mondo S."/>
            <person name="Pangilinan J."/>
            <person name="Riley R."/>
            <person name="LaButti K."/>
            <person name="Andreopoulos B."/>
            <person name="Lipzen A."/>
            <person name="Chen C."/>
            <person name="Yan M."/>
            <person name="Daum C."/>
            <person name="Ng V."/>
            <person name="Clum A."/>
            <person name="Steindorff A."/>
            <person name="Ohm R.A."/>
            <person name="Martin F."/>
            <person name="Silar P."/>
            <person name="Natvig D.O."/>
            <person name="Lalanne C."/>
            <person name="Gautier V."/>
            <person name="Ament-Velasquez S.L."/>
            <person name="Kruys A."/>
            <person name="Hutchinson M.I."/>
            <person name="Powell A.J."/>
            <person name="Barry K."/>
            <person name="Miller A.N."/>
            <person name="Grigoriev I.V."/>
            <person name="Debuchy R."/>
            <person name="Gladieux P."/>
            <person name="Hiltunen Thoren M."/>
            <person name="Johannesson H."/>
        </authorList>
    </citation>
    <scope>NUCLEOTIDE SEQUENCE</scope>
    <source>
        <strain evidence="3">PSN293</strain>
    </source>
</reference>
<feature type="compositionally biased region" description="Pro residues" evidence="1">
    <location>
        <begin position="55"/>
        <end position="64"/>
    </location>
</feature>
<evidence type="ECO:0000313" key="4">
    <source>
        <dbReference type="Proteomes" id="UP001301769"/>
    </source>
</evidence>
<comment type="caution">
    <text evidence="3">The sequence shown here is derived from an EMBL/GenBank/DDBJ whole genome shotgun (WGS) entry which is preliminary data.</text>
</comment>
<proteinExistence type="predicted"/>
<keyword evidence="4" id="KW-1185">Reference proteome</keyword>